<dbReference type="AlphaFoldDB" id="A0A1I4FDB8"/>
<protein>
    <submittedName>
        <fullName evidence="2">Uncharacterized protein</fullName>
    </submittedName>
</protein>
<proteinExistence type="predicted"/>
<keyword evidence="3" id="KW-1185">Reference proteome</keyword>
<accession>A0A1I4FDB8</accession>
<dbReference type="InterPro" id="IPR055932">
    <property type="entry name" value="DUF7510"/>
</dbReference>
<evidence type="ECO:0000256" key="1">
    <source>
        <dbReference type="SAM" id="MobiDB-lite"/>
    </source>
</evidence>
<feature type="region of interest" description="Disordered" evidence="1">
    <location>
        <begin position="45"/>
        <end position="95"/>
    </location>
</feature>
<feature type="compositionally biased region" description="Polar residues" evidence="1">
    <location>
        <begin position="68"/>
        <end position="80"/>
    </location>
</feature>
<dbReference type="EMBL" id="FOTC01000002">
    <property type="protein sequence ID" value="SFL15965.1"/>
    <property type="molecule type" value="Genomic_DNA"/>
</dbReference>
<evidence type="ECO:0000313" key="2">
    <source>
        <dbReference type="EMBL" id="SFL15965.1"/>
    </source>
</evidence>
<dbReference type="Pfam" id="PF24350">
    <property type="entry name" value="DUF7510"/>
    <property type="match status" value="1"/>
</dbReference>
<dbReference type="STRING" id="553466.SAMN04487950_2794"/>
<name>A0A1I4FDB8_9EURY</name>
<sequence length="119" mass="13093">MSEASESPETFDCSMRVANDKTEITITGTQEAAVVVRSESGERVYLPPEGFDADADLDSPYQAARSDSPYQSVDSDSPYQSARDDSPYQSIRRGPGVTKIENGFRIVHGEAVTEYSVYR</sequence>
<gene>
    <name evidence="2" type="ORF">SAMN04487950_2794</name>
</gene>
<organism evidence="2 3">
    <name type="scientific">Halogranum rubrum</name>
    <dbReference type="NCBI Taxonomy" id="553466"/>
    <lineage>
        <taxon>Archaea</taxon>
        <taxon>Methanobacteriati</taxon>
        <taxon>Methanobacteriota</taxon>
        <taxon>Stenosarchaea group</taxon>
        <taxon>Halobacteria</taxon>
        <taxon>Halobacteriales</taxon>
        <taxon>Haloferacaceae</taxon>
    </lineage>
</organism>
<reference evidence="3" key="1">
    <citation type="submission" date="2016-10" db="EMBL/GenBank/DDBJ databases">
        <authorList>
            <person name="Varghese N."/>
            <person name="Submissions S."/>
        </authorList>
    </citation>
    <scope>NUCLEOTIDE SEQUENCE [LARGE SCALE GENOMIC DNA]</scope>
    <source>
        <strain evidence="3">CGMCC 1.7738</strain>
    </source>
</reference>
<evidence type="ECO:0000313" key="3">
    <source>
        <dbReference type="Proteomes" id="UP000199607"/>
    </source>
</evidence>
<dbReference type="Proteomes" id="UP000199607">
    <property type="component" value="Unassembled WGS sequence"/>
</dbReference>
<dbReference type="RefSeq" id="WP_009365736.1">
    <property type="nucleotide sequence ID" value="NZ_FOTC01000002.1"/>
</dbReference>